<keyword evidence="3" id="KW-1185">Reference proteome</keyword>
<proteinExistence type="predicted"/>
<comment type="caution">
    <text evidence="2">The sequence shown here is derived from an EMBL/GenBank/DDBJ whole genome shotgun (WGS) entry which is preliminary data.</text>
</comment>
<evidence type="ECO:0000313" key="2">
    <source>
        <dbReference type="EMBL" id="NGP16460.1"/>
    </source>
</evidence>
<name>A0A6M1SGZ9_9HYPH</name>
<sequence>MTEHATDLAHFDAAIAEAKGAEAAYLALEELVRATVGAKLFTVMTVDMKHDLSRRAYTSDPVNYPTSGTKPINYGPWFDTVHTQKAYFIANTIEDIAKVLFDHELINELGCQSIVNMPVIVGGTLIAVVNILDVAGHFTPERVQLIRDVISVPAKLAVLAAR</sequence>
<organism evidence="2 3">
    <name type="scientific">Devosia aurantiaca</name>
    <dbReference type="NCBI Taxonomy" id="2714858"/>
    <lineage>
        <taxon>Bacteria</taxon>
        <taxon>Pseudomonadati</taxon>
        <taxon>Pseudomonadota</taxon>
        <taxon>Alphaproteobacteria</taxon>
        <taxon>Hyphomicrobiales</taxon>
        <taxon>Devosiaceae</taxon>
        <taxon>Devosia</taxon>
    </lineage>
</organism>
<dbReference type="Gene3D" id="3.30.450.40">
    <property type="match status" value="1"/>
</dbReference>
<reference evidence="2 3" key="1">
    <citation type="submission" date="2020-02" db="EMBL/GenBank/DDBJ databases">
        <authorList>
            <person name="Khan S.A."/>
            <person name="Jeon C.O."/>
            <person name="Chun B.H."/>
        </authorList>
    </citation>
    <scope>NUCLEOTIDE SEQUENCE [LARGE SCALE GENOMIC DNA]</scope>
    <source>
        <strain evidence="2 3">H239</strain>
    </source>
</reference>
<dbReference type="InterPro" id="IPR003018">
    <property type="entry name" value="GAF"/>
</dbReference>
<gene>
    <name evidence="2" type="ORF">G5575_01055</name>
</gene>
<dbReference type="Pfam" id="PF13185">
    <property type="entry name" value="GAF_2"/>
    <property type="match status" value="1"/>
</dbReference>
<evidence type="ECO:0000259" key="1">
    <source>
        <dbReference type="Pfam" id="PF13185"/>
    </source>
</evidence>
<protein>
    <submittedName>
        <fullName evidence="2">GAF domain-containing protein</fullName>
    </submittedName>
</protein>
<dbReference type="SUPFAM" id="SSF55781">
    <property type="entry name" value="GAF domain-like"/>
    <property type="match status" value="1"/>
</dbReference>
<reference evidence="2 3" key="2">
    <citation type="submission" date="2020-03" db="EMBL/GenBank/DDBJ databases">
        <title>Devosia chinhatensis sp. nov., isolated from a hexachlorocyclohexane (HCH) dump site in India.</title>
        <authorList>
            <person name="Kumar M."/>
            <person name="Lal R."/>
        </authorList>
    </citation>
    <scope>NUCLEOTIDE SEQUENCE [LARGE SCALE GENOMIC DNA]</scope>
    <source>
        <strain evidence="2 3">H239</strain>
    </source>
</reference>
<accession>A0A6M1SGZ9</accession>
<feature type="domain" description="GAF" evidence="1">
    <location>
        <begin position="26"/>
        <end position="147"/>
    </location>
</feature>
<dbReference type="EMBL" id="JAALFG010000001">
    <property type="protein sequence ID" value="NGP16460.1"/>
    <property type="molecule type" value="Genomic_DNA"/>
</dbReference>
<dbReference type="Proteomes" id="UP000474802">
    <property type="component" value="Unassembled WGS sequence"/>
</dbReference>
<dbReference type="AlphaFoldDB" id="A0A6M1SGZ9"/>
<evidence type="ECO:0000313" key="3">
    <source>
        <dbReference type="Proteomes" id="UP000474802"/>
    </source>
</evidence>
<dbReference type="InterPro" id="IPR029016">
    <property type="entry name" value="GAF-like_dom_sf"/>
</dbReference>